<accession>A0A813JDN1</accession>
<sequence length="144" mass="16651">MHAYPADICFDHIQADRMVPYLNSGVRDSKLACDQAGFFSPVTRAVSDKFCIFCCWIPLCSCNVDPAKSSFLAVSEFVIKKWQLGTKQELFITFRDADNDECIFNETNFQDLLTCTSEMKIWFTVHLPWSDRHKLRPWKPSEPT</sequence>
<evidence type="ECO:0008006" key="3">
    <source>
        <dbReference type="Google" id="ProtNLM"/>
    </source>
</evidence>
<reference evidence="1" key="1">
    <citation type="submission" date="2021-02" db="EMBL/GenBank/DDBJ databases">
        <authorList>
            <person name="Dougan E. K."/>
            <person name="Rhodes N."/>
            <person name="Thang M."/>
            <person name="Chan C."/>
        </authorList>
    </citation>
    <scope>NUCLEOTIDE SEQUENCE</scope>
</reference>
<dbReference type="Proteomes" id="UP000626109">
    <property type="component" value="Unassembled WGS sequence"/>
</dbReference>
<organism evidence="1 2">
    <name type="scientific">Polarella glacialis</name>
    <name type="common">Dinoflagellate</name>
    <dbReference type="NCBI Taxonomy" id="89957"/>
    <lineage>
        <taxon>Eukaryota</taxon>
        <taxon>Sar</taxon>
        <taxon>Alveolata</taxon>
        <taxon>Dinophyceae</taxon>
        <taxon>Suessiales</taxon>
        <taxon>Suessiaceae</taxon>
        <taxon>Polarella</taxon>
    </lineage>
</organism>
<dbReference type="EMBL" id="CAJNNW010025052">
    <property type="protein sequence ID" value="CAE8675392.1"/>
    <property type="molecule type" value="Genomic_DNA"/>
</dbReference>
<proteinExistence type="predicted"/>
<comment type="caution">
    <text evidence="1">The sequence shown here is derived from an EMBL/GenBank/DDBJ whole genome shotgun (WGS) entry which is preliminary data.</text>
</comment>
<evidence type="ECO:0000313" key="1">
    <source>
        <dbReference type="EMBL" id="CAE8675392.1"/>
    </source>
</evidence>
<name>A0A813JDN1_POLGL</name>
<gene>
    <name evidence="1" type="ORF">PGLA2088_LOCUS19363</name>
</gene>
<protein>
    <recommendedName>
        <fullName evidence="3">PB1 domain-containing protein</fullName>
    </recommendedName>
</protein>
<dbReference type="AlphaFoldDB" id="A0A813JDN1"/>
<evidence type="ECO:0000313" key="2">
    <source>
        <dbReference type="Proteomes" id="UP000626109"/>
    </source>
</evidence>